<dbReference type="Pfam" id="PF13563">
    <property type="entry name" value="2_5_RNA_ligase2"/>
    <property type="match status" value="1"/>
</dbReference>
<feature type="domain" description="MJ1316 RNA cyclic group end recognition" evidence="11">
    <location>
        <begin position="1171"/>
        <end position="1241"/>
    </location>
</feature>
<feature type="domain" description="Poly(A) polymerase central" evidence="12">
    <location>
        <begin position="806"/>
        <end position="846"/>
    </location>
</feature>
<dbReference type="InterPro" id="IPR009097">
    <property type="entry name" value="Cyclic_Pdiesterase"/>
</dbReference>
<evidence type="ECO:0000256" key="7">
    <source>
        <dbReference type="ARBA" id="ARBA00022840"/>
    </source>
</evidence>
<comment type="similarity">
    <text evidence="2">Belongs to the poly(A) polymerase family.</text>
</comment>
<evidence type="ECO:0000256" key="2">
    <source>
        <dbReference type="ARBA" id="ARBA00010912"/>
    </source>
</evidence>
<dbReference type="GO" id="GO:1990817">
    <property type="term" value="F:poly(A) RNA polymerase activity"/>
    <property type="evidence" value="ECO:0007669"/>
    <property type="project" value="UniProtKB-EC"/>
</dbReference>
<dbReference type="Gene3D" id="3.90.1140.10">
    <property type="entry name" value="Cyclic phosphodiesterase"/>
    <property type="match status" value="1"/>
</dbReference>
<feature type="region of interest" description="Disordered" evidence="9">
    <location>
        <begin position="1123"/>
        <end position="1168"/>
    </location>
</feature>
<dbReference type="PANTHER" id="PTHR10682">
    <property type="entry name" value="POLY A POLYMERASE"/>
    <property type="match status" value="1"/>
</dbReference>
<dbReference type="Gene3D" id="1.10.1410.10">
    <property type="match status" value="1"/>
</dbReference>
<dbReference type="Pfam" id="PF04457">
    <property type="entry name" value="MJ1316"/>
    <property type="match status" value="1"/>
</dbReference>
<dbReference type="GO" id="GO:0006397">
    <property type="term" value="P:mRNA processing"/>
    <property type="evidence" value="ECO:0007669"/>
    <property type="project" value="UniProtKB-KW"/>
</dbReference>
<gene>
    <name evidence="13" type="ORF">SLS62_001178</name>
</gene>
<evidence type="ECO:0000256" key="5">
    <source>
        <dbReference type="ARBA" id="ARBA00022679"/>
    </source>
</evidence>
<dbReference type="InterPro" id="IPR011068">
    <property type="entry name" value="NuclTrfase_I-like_C"/>
</dbReference>
<keyword evidence="7" id="KW-0067">ATP-binding</keyword>
<dbReference type="PANTHER" id="PTHR10682:SF23">
    <property type="entry name" value="POLYNUCLEOTIDE ADENYLYLTRANSFERASE"/>
    <property type="match status" value="1"/>
</dbReference>
<dbReference type="EC" id="2.7.7.19" evidence="3"/>
<dbReference type="SUPFAM" id="SSF56219">
    <property type="entry name" value="DNase I-like"/>
    <property type="match status" value="1"/>
</dbReference>
<dbReference type="SUPFAM" id="SSF81631">
    <property type="entry name" value="PAP/OAS1 substrate-binding domain"/>
    <property type="match status" value="1"/>
</dbReference>
<dbReference type="SUPFAM" id="SSF81301">
    <property type="entry name" value="Nucleotidyltransferase"/>
    <property type="match status" value="1"/>
</dbReference>
<dbReference type="AlphaFoldDB" id="A0AAN9UWF9"/>
<name>A0AAN9UWF9_9PEZI</name>
<evidence type="ECO:0000256" key="6">
    <source>
        <dbReference type="ARBA" id="ARBA00022741"/>
    </source>
</evidence>
<keyword evidence="6" id="KW-0547">Nucleotide-binding</keyword>
<feature type="domain" description="Endonuclease/exonuclease/phosphatase" evidence="10">
    <location>
        <begin position="293"/>
        <end position="547"/>
    </location>
</feature>
<keyword evidence="4" id="KW-0507">mRNA processing</keyword>
<dbReference type="Gene3D" id="3.30.460.10">
    <property type="entry name" value="Beta Polymerase, domain 2"/>
    <property type="match status" value="1"/>
</dbReference>
<dbReference type="GO" id="GO:0031123">
    <property type="term" value="P:RNA 3'-end processing"/>
    <property type="evidence" value="ECO:0007669"/>
    <property type="project" value="InterPro"/>
</dbReference>
<dbReference type="Pfam" id="PF04928">
    <property type="entry name" value="PAP_central"/>
    <property type="match status" value="1"/>
</dbReference>
<evidence type="ECO:0000259" key="11">
    <source>
        <dbReference type="Pfam" id="PF04457"/>
    </source>
</evidence>
<dbReference type="EMBL" id="JAKJXP020000005">
    <property type="protein sequence ID" value="KAK7756735.1"/>
    <property type="molecule type" value="Genomic_DNA"/>
</dbReference>
<dbReference type="InterPro" id="IPR007012">
    <property type="entry name" value="PolA_pol_cen_dom"/>
</dbReference>
<protein>
    <recommendedName>
        <fullName evidence="3">polynucleotide adenylyltransferase</fullName>
        <ecNumber evidence="3">2.7.7.19</ecNumber>
    </recommendedName>
</protein>
<comment type="caution">
    <text evidence="13">The sequence shown here is derived from an EMBL/GenBank/DDBJ whole genome shotgun (WGS) entry which is preliminary data.</text>
</comment>
<organism evidence="13 14">
    <name type="scientific">Diatrype stigma</name>
    <dbReference type="NCBI Taxonomy" id="117547"/>
    <lineage>
        <taxon>Eukaryota</taxon>
        <taxon>Fungi</taxon>
        <taxon>Dikarya</taxon>
        <taxon>Ascomycota</taxon>
        <taxon>Pezizomycotina</taxon>
        <taxon>Sordariomycetes</taxon>
        <taxon>Xylariomycetidae</taxon>
        <taxon>Xylariales</taxon>
        <taxon>Diatrypaceae</taxon>
        <taxon>Diatrype</taxon>
    </lineage>
</organism>
<evidence type="ECO:0000259" key="12">
    <source>
        <dbReference type="Pfam" id="PF04928"/>
    </source>
</evidence>
<sequence>MAATTRGSSESTAFSVGSHDTALCLIPPKHLWPPIDRLRMLYDKAHEKWPPHINVVYPFVGVDSLSSAAELILSELKGWKYDSGDSRLPIRLDSADLFSHRHDNTIFLCDSDPAHVSGLTALRGRILGALGQSPDAYQMHMTIGQSDDLNSSSHKFLLEKASLLPATEWVVGELHILVRERNQIDGSATSQMKLWGTIDLTASSICQMSEPVMIREAGTSIQVLDAEGDAITSTGPLSRTPYVYSAPDEKWMPSSSSPSQNTVDSLPQSLAASSYNVLAEFEYPPSHYRYPLIIQNLLDKSATSDVVVLQEVTDDFLSYLLRDDGIREAYAFVSCGPPDQSDIEPLPSHLNTVVLSRLRFTWDWKVLRRRHKCSVVVRFDNIGKHSEAGFLPTILATIHLSHGLTDGAVANRKLELQAILKYLSTSYPQNPWIVAGDFNITTSAYTINSALKKKAISPQTADYLTAMETTLSRAGLVDAWSYARVQYGDLSFDQDQKHLSEAFEGEEGATFDPTVNEVAANSVGSGFNNRPQRYDRILVKAEDMFTISGFNMFGRTKRVLDDEGVAQGQASYGSDHWGIRCSLKLTPHASVESTDSTNNNNSETMVPVELKTAPGALEDTSQLRECLRERNVFPSEEDINKREAALALLRETILEEDGSGSGGHVRGKPTFVLVPVGSYGLGVWAPSSDLDCLCIGPISPRTFFTLAAQRLRKAAATRGANIKILRRVNAHSGTMLELEVLGVKADLQYCPAALIAETWPHAVMRSSPTSTTDPFFSSLSVQTLAKLKPARDLYYLRRTVPDFAAFRVAYGCIRCWAKQRGIYAPRFGYLGGIHIALLLSRVCKLLALPGGSGSGSDCGTPVSVPTLLATFFDHYARFDWAAHAAFDPFFFDGRRRRLRYVRTAREPLAILGWHAPGLNVAVAATRPSVRTLSEELKRASALLSSPSGTGGGDDGGMTWARFLGEDSASDAAAEFLAAYKTYVRINAQFWGVSLAKGSSFVGWLESRCVMLLVDLNRRLPDIHARIWPARFTERETADEDHDYQGSYLIGLDRMDSPADQLVAKDEVKLTMGTLRTVLEKFEGQIRGDEKHFDSRSCWMSASLAKQFEVGNLQLDNREWGEYTIGDDESEDEEEEEEEEDLENDTEATTSKRKKGSAPDALPSRPAYTGKFRTSADVINRLRWDPEMDSSDYVVGYEDRFLGIMERALDQWKTEQTDEEFIPQHRIEYFKRKSDGVVVWDRKQRKDGIFGSGVSSLPQ</sequence>
<proteinExistence type="inferred from homology"/>
<evidence type="ECO:0000256" key="1">
    <source>
        <dbReference type="ARBA" id="ARBA00004123"/>
    </source>
</evidence>
<keyword evidence="8" id="KW-0539">Nucleus</keyword>
<reference evidence="13 14" key="1">
    <citation type="submission" date="2024-02" db="EMBL/GenBank/DDBJ databases">
        <title>De novo assembly and annotation of 12 fungi associated with fruit tree decline syndrome in Ontario, Canada.</title>
        <authorList>
            <person name="Sulman M."/>
            <person name="Ellouze W."/>
            <person name="Ilyukhin E."/>
        </authorList>
    </citation>
    <scope>NUCLEOTIDE SEQUENCE [LARGE SCALE GENOMIC DNA]</scope>
    <source>
        <strain evidence="13 14">M11/M66-122</strain>
    </source>
</reference>
<dbReference type="InterPro" id="IPR036691">
    <property type="entry name" value="Endo/exonu/phosph_ase_sf"/>
</dbReference>
<evidence type="ECO:0000313" key="14">
    <source>
        <dbReference type="Proteomes" id="UP001320420"/>
    </source>
</evidence>
<evidence type="ECO:0000256" key="3">
    <source>
        <dbReference type="ARBA" id="ARBA00012388"/>
    </source>
</evidence>
<evidence type="ECO:0000256" key="9">
    <source>
        <dbReference type="SAM" id="MobiDB-lite"/>
    </source>
</evidence>
<comment type="subcellular location">
    <subcellularLocation>
        <location evidence="1">Nucleus</location>
    </subcellularLocation>
</comment>
<dbReference type="GO" id="GO:0003723">
    <property type="term" value="F:RNA binding"/>
    <property type="evidence" value="ECO:0007669"/>
    <property type="project" value="InterPro"/>
</dbReference>
<dbReference type="Gene3D" id="3.30.70.590">
    <property type="entry name" value="Poly(A) polymerase predicted RNA binding domain"/>
    <property type="match status" value="1"/>
</dbReference>
<dbReference type="GO" id="GO:0005634">
    <property type="term" value="C:nucleus"/>
    <property type="evidence" value="ECO:0007669"/>
    <property type="project" value="UniProtKB-SubCell"/>
</dbReference>
<keyword evidence="14" id="KW-1185">Reference proteome</keyword>
<dbReference type="Gene3D" id="3.60.10.10">
    <property type="entry name" value="Endonuclease/exonuclease/phosphatase"/>
    <property type="match status" value="1"/>
</dbReference>
<evidence type="ECO:0000256" key="4">
    <source>
        <dbReference type="ARBA" id="ARBA00022664"/>
    </source>
</evidence>
<dbReference type="InterPro" id="IPR043519">
    <property type="entry name" value="NT_sf"/>
</dbReference>
<dbReference type="Pfam" id="PF03372">
    <property type="entry name" value="Exo_endo_phos"/>
    <property type="match status" value="1"/>
</dbReference>
<evidence type="ECO:0000259" key="10">
    <source>
        <dbReference type="Pfam" id="PF03372"/>
    </source>
</evidence>
<dbReference type="Proteomes" id="UP001320420">
    <property type="component" value="Unassembled WGS sequence"/>
</dbReference>
<dbReference type="GO" id="GO:0005524">
    <property type="term" value="F:ATP binding"/>
    <property type="evidence" value="ECO:0007669"/>
    <property type="project" value="UniProtKB-KW"/>
</dbReference>
<feature type="compositionally biased region" description="Acidic residues" evidence="9">
    <location>
        <begin position="1124"/>
        <end position="1145"/>
    </location>
</feature>
<dbReference type="InterPro" id="IPR040459">
    <property type="entry name" value="MJ1316"/>
</dbReference>
<dbReference type="InterPro" id="IPR005135">
    <property type="entry name" value="Endo/exonuclease/phosphatase"/>
</dbReference>
<dbReference type="SUPFAM" id="SSF55003">
    <property type="entry name" value="PAP/Archaeal CCA-adding enzyme, C-terminal domain"/>
    <property type="match status" value="1"/>
</dbReference>
<evidence type="ECO:0000256" key="8">
    <source>
        <dbReference type="ARBA" id="ARBA00023242"/>
    </source>
</evidence>
<evidence type="ECO:0000313" key="13">
    <source>
        <dbReference type="EMBL" id="KAK7756735.1"/>
    </source>
</evidence>
<keyword evidence="5" id="KW-0808">Transferase</keyword>
<dbReference type="SUPFAM" id="SSF55144">
    <property type="entry name" value="LigT-like"/>
    <property type="match status" value="1"/>
</dbReference>
<accession>A0AAN9UWF9</accession>